<dbReference type="CTD" id="20325310"/>
<name>A0A074ZYL6_OPIVI</name>
<dbReference type="GeneID" id="20325310"/>
<gene>
    <name evidence="1" type="ORF">T265_11142</name>
</gene>
<protein>
    <submittedName>
        <fullName evidence="1">Uncharacterized protein</fullName>
    </submittedName>
</protein>
<evidence type="ECO:0000313" key="2">
    <source>
        <dbReference type="Proteomes" id="UP000054324"/>
    </source>
</evidence>
<proteinExistence type="predicted"/>
<organism evidence="1 2">
    <name type="scientific">Opisthorchis viverrini</name>
    <name type="common">Southeast Asian liver fluke</name>
    <dbReference type="NCBI Taxonomy" id="6198"/>
    <lineage>
        <taxon>Eukaryota</taxon>
        <taxon>Metazoa</taxon>
        <taxon>Spiralia</taxon>
        <taxon>Lophotrochozoa</taxon>
        <taxon>Platyhelminthes</taxon>
        <taxon>Trematoda</taxon>
        <taxon>Digenea</taxon>
        <taxon>Opisthorchiida</taxon>
        <taxon>Opisthorchiata</taxon>
        <taxon>Opisthorchiidae</taxon>
        <taxon>Opisthorchis</taxon>
    </lineage>
</organism>
<keyword evidence="2" id="KW-1185">Reference proteome</keyword>
<accession>A0A074ZYL6</accession>
<sequence length="75" mass="8287">MIPDEVDAINPDERRRVPVLMSLVEGALTLEGNSDKHEYSRRATVIPGRKSFNTILHEEETGAFPVKPTGARTAV</sequence>
<dbReference type="AlphaFoldDB" id="A0A074ZYL6"/>
<reference evidence="1 2" key="1">
    <citation type="submission" date="2013-11" db="EMBL/GenBank/DDBJ databases">
        <title>Opisthorchis viverrini - life in the bile duct.</title>
        <authorList>
            <person name="Young N.D."/>
            <person name="Nagarajan N."/>
            <person name="Lin S.J."/>
            <person name="Korhonen P.K."/>
            <person name="Jex A.R."/>
            <person name="Hall R.S."/>
            <person name="Safavi-Hemami H."/>
            <person name="Kaewkong W."/>
            <person name="Bertrand D."/>
            <person name="Gao S."/>
            <person name="Seet Q."/>
            <person name="Wongkham S."/>
            <person name="Teh B.T."/>
            <person name="Wongkham C."/>
            <person name="Intapan P.M."/>
            <person name="Maleewong W."/>
            <person name="Yang X."/>
            <person name="Hu M."/>
            <person name="Wang Z."/>
            <person name="Hofmann A."/>
            <person name="Sternberg P.W."/>
            <person name="Tan P."/>
            <person name="Wang J."/>
            <person name="Gasser R.B."/>
        </authorList>
    </citation>
    <scope>NUCLEOTIDE SEQUENCE [LARGE SCALE GENOMIC DNA]</scope>
</reference>
<dbReference type="KEGG" id="ovi:T265_11142"/>
<dbReference type="Proteomes" id="UP000054324">
    <property type="component" value="Unassembled WGS sequence"/>
</dbReference>
<dbReference type="EMBL" id="KL597073">
    <property type="protein sequence ID" value="KER20259.1"/>
    <property type="molecule type" value="Genomic_DNA"/>
</dbReference>
<dbReference type="RefSeq" id="XP_009175987.1">
    <property type="nucleotide sequence ID" value="XM_009177723.1"/>
</dbReference>
<evidence type="ECO:0000313" key="1">
    <source>
        <dbReference type="EMBL" id="KER20259.1"/>
    </source>
</evidence>